<dbReference type="OrthoDB" id="3650762at2759"/>
<evidence type="ECO:0000313" key="3">
    <source>
        <dbReference type="Proteomes" id="UP000027730"/>
    </source>
</evidence>
<evidence type="ECO:0000256" key="1">
    <source>
        <dbReference type="SAM" id="MobiDB-lite"/>
    </source>
</evidence>
<proteinExistence type="predicted"/>
<feature type="compositionally biased region" description="Polar residues" evidence="1">
    <location>
        <begin position="99"/>
        <end position="116"/>
    </location>
</feature>
<dbReference type="EMBL" id="KL584704">
    <property type="protein sequence ID" value="KEQ76148.1"/>
    <property type="molecule type" value="Genomic_DNA"/>
</dbReference>
<dbReference type="AlphaFoldDB" id="A0A074WSR1"/>
<dbReference type="STRING" id="1043004.A0A074WSR1"/>
<keyword evidence="3" id="KW-1185">Reference proteome</keyword>
<gene>
    <name evidence="2" type="ORF">M436DRAFT_61423</name>
</gene>
<reference evidence="2 3" key="1">
    <citation type="journal article" date="2014" name="BMC Genomics">
        <title>Genome sequencing of four Aureobasidium pullulans varieties: biotechnological potential, stress tolerance, and description of new species.</title>
        <authorList>
            <person name="Gostin Ar C."/>
            <person name="Ohm R.A."/>
            <person name="Kogej T."/>
            <person name="Sonjak S."/>
            <person name="Turk M."/>
            <person name="Zajc J."/>
            <person name="Zalar P."/>
            <person name="Grube M."/>
            <person name="Sun H."/>
            <person name="Han J."/>
            <person name="Sharma A."/>
            <person name="Chiniquy J."/>
            <person name="Ngan C.Y."/>
            <person name="Lipzen A."/>
            <person name="Barry K."/>
            <person name="Grigoriev I.V."/>
            <person name="Gunde-Cimerman N."/>
        </authorList>
    </citation>
    <scope>NUCLEOTIDE SEQUENCE [LARGE SCALE GENOMIC DNA]</scope>
    <source>
        <strain evidence="2 3">CBS 147.97</strain>
    </source>
</reference>
<protein>
    <submittedName>
        <fullName evidence="2">Uncharacterized protein</fullName>
    </submittedName>
</protein>
<organism evidence="2 3">
    <name type="scientific">Aureobasidium namibiae CBS 147.97</name>
    <dbReference type="NCBI Taxonomy" id="1043004"/>
    <lineage>
        <taxon>Eukaryota</taxon>
        <taxon>Fungi</taxon>
        <taxon>Dikarya</taxon>
        <taxon>Ascomycota</taxon>
        <taxon>Pezizomycotina</taxon>
        <taxon>Dothideomycetes</taxon>
        <taxon>Dothideomycetidae</taxon>
        <taxon>Dothideales</taxon>
        <taxon>Saccotheciaceae</taxon>
        <taxon>Aureobasidium</taxon>
    </lineage>
</organism>
<name>A0A074WSR1_9PEZI</name>
<dbReference type="RefSeq" id="XP_013430318.1">
    <property type="nucleotide sequence ID" value="XM_013574864.1"/>
</dbReference>
<evidence type="ECO:0000313" key="2">
    <source>
        <dbReference type="EMBL" id="KEQ76148.1"/>
    </source>
</evidence>
<accession>A0A074WSR1</accession>
<feature type="region of interest" description="Disordered" evidence="1">
    <location>
        <begin position="1"/>
        <end position="116"/>
    </location>
</feature>
<dbReference type="Proteomes" id="UP000027730">
    <property type="component" value="Unassembled WGS sequence"/>
</dbReference>
<dbReference type="GeneID" id="25413186"/>
<feature type="compositionally biased region" description="Basic residues" evidence="1">
    <location>
        <begin position="59"/>
        <end position="85"/>
    </location>
</feature>
<sequence>MLRHTTILDSDDEEGDYIQDPIQSDDNAIESDDYEPPPRPFRRSRINEEEETSVQTQSSKRRTKKDPPAGRKKRRASPTGQKRKKLMDGLIAHAKKGGSQENTPEGSNSTDGRNSRNLDVLVNKCGMSLRSGAVSDYTPTPGRLLHVSEFENQGRDWQIIQIETRNITRGDDTFPVWWATPQDLSRPGSHTIVPYRLNPRGARERITRNKVFVGHGPYPIPDDGCLELHICPTKDDAIALCTILCDILNRFPEDLPVDNWNATWGHGGLKGAPQNAVRFVEVAALFAWNPHVDIRRIGTPFKPYTKADKRRGAYGQMLSIELNKDKTLIQVQKSE</sequence>
<dbReference type="HOGENOM" id="CLU_828962_0_0_1"/>